<evidence type="ECO:0000256" key="1">
    <source>
        <dbReference type="SAM" id="SignalP"/>
    </source>
</evidence>
<feature type="signal peptide" evidence="1">
    <location>
        <begin position="1"/>
        <end position="20"/>
    </location>
</feature>
<dbReference type="STRING" id="1635173.WH52_10535"/>
<organism evidence="2 3">
    <name type="scientific">Tenacibaculum holothuriorum</name>
    <dbReference type="NCBI Taxonomy" id="1635173"/>
    <lineage>
        <taxon>Bacteria</taxon>
        <taxon>Pseudomonadati</taxon>
        <taxon>Bacteroidota</taxon>
        <taxon>Flavobacteriia</taxon>
        <taxon>Flavobacteriales</taxon>
        <taxon>Flavobacteriaceae</taxon>
        <taxon>Tenacibaculum</taxon>
    </lineage>
</organism>
<dbReference type="RefSeq" id="WP_086030924.1">
    <property type="nucleotide sequence ID" value="NZ_LAPZ01000009.1"/>
</dbReference>
<dbReference type="OrthoDB" id="8595007at2"/>
<evidence type="ECO:0000313" key="3">
    <source>
        <dbReference type="Proteomes" id="UP000194221"/>
    </source>
</evidence>
<keyword evidence="3" id="KW-1185">Reference proteome</keyword>
<comment type="caution">
    <text evidence="2">The sequence shown here is derived from an EMBL/GenBank/DDBJ whole genome shotgun (WGS) entry which is preliminary data.</text>
</comment>
<dbReference type="InParanoid" id="A0A1Y2PCL1"/>
<evidence type="ECO:0000313" key="2">
    <source>
        <dbReference type="EMBL" id="OSY87537.1"/>
    </source>
</evidence>
<evidence type="ECO:0008006" key="4">
    <source>
        <dbReference type="Google" id="ProtNLM"/>
    </source>
</evidence>
<dbReference type="EMBL" id="LAPZ01000009">
    <property type="protein sequence ID" value="OSY87537.1"/>
    <property type="molecule type" value="Genomic_DNA"/>
</dbReference>
<gene>
    <name evidence="2" type="ORF">WH52_10535</name>
</gene>
<reference evidence="2 3" key="1">
    <citation type="submission" date="2015-03" db="EMBL/GenBank/DDBJ databases">
        <title>Genome sequence of Tenacibaculum sp. S2-2, isolated from intestinal microbiota of sea cucumber, Apostichopus japonicas.</title>
        <authorList>
            <person name="Shao Z."/>
            <person name="Wang L."/>
            <person name="Li X."/>
        </authorList>
    </citation>
    <scope>NUCLEOTIDE SEQUENCE [LARGE SCALE GENOMIC DNA]</scope>
    <source>
        <strain evidence="2 3">S2-2</strain>
    </source>
</reference>
<proteinExistence type="predicted"/>
<keyword evidence="1" id="KW-0732">Signal</keyword>
<dbReference type="AlphaFoldDB" id="A0A1Y2PCL1"/>
<name>A0A1Y2PCL1_9FLAO</name>
<feature type="chain" id="PRO_5013254580" description="DUF3857 domain-containing protein" evidence="1">
    <location>
        <begin position="21"/>
        <end position="633"/>
    </location>
</feature>
<sequence>MQMKITKFLLLLFFTTYSFSQNSFDFSLGKTKIEDLKLTHYSKDSTTKALILDEFGYVKANTNGSFTKEYYTKIKIFDKSIIDDVELEIPYFGSNKKLEIKAVVYNLSDKKKIIKTVLKDDDVYEIKQNKYFKLKSFALPNIRNGSVIEYYFKTTSYSYGVYNWYFQSSIPKLKSSFFARLPNHIKLNIRLIGYLSPSFNETKVLKNCIGKLKCITIEYKMEDIPPFVTEKYTSNKYNYLSHLTFEKEYDYIYLKGTKNRDWRTLDKRFKKNIGFHLNKSNFYKRKLPENILKESNSLIRAQKVFYFIQKHFSLSNQTFDYNTAKAYKERNGTQSLINLSLYYALRAANINAKLVLASTRDNGKITKLHATLNGFNYFLVNVQIKNNRHTLDASNKNVSFGMVPFKCLNGEIREFDFILGSSWKKIPQIPSSKNIKIFAKFDNEILKGKVSIKNSGYYAFSKREKIKNITLKNYIEGIEDKHPFLDIYNFKIKNENNATELLYEKFDFDLEIEDENSIKIYPHIFEKLEANPFKLKQRQYPVDFGFNQNIRFMFSIEIPKKYKIKSIPSKRVFSLKNKTALYLYTAQKNNNIVTFIYQYKVNKAVFSPSEYLNLKEFYNQIIHSQNVYIELEK</sequence>
<dbReference type="Gene3D" id="2.60.40.3140">
    <property type="match status" value="1"/>
</dbReference>
<accession>A0A1Y2PCL1</accession>
<protein>
    <recommendedName>
        <fullName evidence="4">DUF3857 domain-containing protein</fullName>
    </recommendedName>
</protein>
<dbReference type="Proteomes" id="UP000194221">
    <property type="component" value="Unassembled WGS sequence"/>
</dbReference>
<dbReference type="Gene3D" id="2.60.120.1130">
    <property type="match status" value="1"/>
</dbReference>